<feature type="compositionally biased region" description="Basic and acidic residues" evidence="10">
    <location>
        <begin position="1"/>
        <end position="13"/>
    </location>
</feature>
<evidence type="ECO:0000313" key="14">
    <source>
        <dbReference type="Proteomes" id="UP001445076"/>
    </source>
</evidence>
<evidence type="ECO:0000256" key="2">
    <source>
        <dbReference type="ARBA" id="ARBA00022553"/>
    </source>
</evidence>
<feature type="region of interest" description="Disordered" evidence="10">
    <location>
        <begin position="1"/>
        <end position="114"/>
    </location>
</feature>
<keyword evidence="5" id="KW-0238">DNA-binding</keyword>
<evidence type="ECO:0000256" key="5">
    <source>
        <dbReference type="ARBA" id="ARBA00023125"/>
    </source>
</evidence>
<evidence type="ECO:0000256" key="10">
    <source>
        <dbReference type="SAM" id="MobiDB-lite"/>
    </source>
</evidence>
<feature type="compositionally biased region" description="Acidic residues" evidence="10">
    <location>
        <begin position="284"/>
        <end position="311"/>
    </location>
</feature>
<dbReference type="EMBL" id="JARKIK010000037">
    <property type="protein sequence ID" value="KAK8739224.1"/>
    <property type="molecule type" value="Genomic_DNA"/>
</dbReference>
<gene>
    <name evidence="13" type="ORF">OTU49_003537</name>
</gene>
<feature type="compositionally biased region" description="Basic and acidic residues" evidence="10">
    <location>
        <begin position="72"/>
        <end position="95"/>
    </location>
</feature>
<protein>
    <recommendedName>
        <fullName evidence="9">Protein DEK</fullName>
    </recommendedName>
</protein>
<dbReference type="EMBL" id="JARKIK010000037">
    <property type="protein sequence ID" value="KAK8739225.1"/>
    <property type="molecule type" value="Genomic_DNA"/>
</dbReference>
<dbReference type="Gene3D" id="1.10.10.60">
    <property type="entry name" value="Homeodomain-like"/>
    <property type="match status" value="1"/>
</dbReference>
<dbReference type="PROSITE" id="PS50800">
    <property type="entry name" value="SAP"/>
    <property type="match status" value="1"/>
</dbReference>
<keyword evidence="4" id="KW-0156">Chromatin regulator</keyword>
<evidence type="ECO:0000313" key="13">
    <source>
        <dbReference type="EMBL" id="KAK8739218.1"/>
    </source>
</evidence>
<keyword evidence="3" id="KW-0013">ADP-ribosylation</keyword>
<sequence>MSDEETKKPLKETADEEMKEVEDAKDVKAEKPETKEKQTDDEEEETKEEKKDEASKKGEVDEEEGEEEETEEKEKKERKERKRENVTKTPKKENEIPLYDQPLEMSGKRDRKKVERFVQEAKKEEVEPTGTGEALGDIPFIESMISKMSADELKVLHRVAYSRPGSSNEIKKNLRKFNGFPFTKEDKKYQSKLSIVERIVMSEIKKMLMILGLERSGNKAEAVERLMAFMLEPHDTGKKPQISGKRAKGRGRPKKGQEKKRENNTSMNDSESGGNESNESNLDEREEEVDEEEEEIVDEEDEEVEEEEEEEEKPKRTPARKTPAKKAPSKRATSAKKAAPVRRSRAAESDDSDSDDEPLAKKVKQPPSDAELKIMVKKILEGANLEEVTMKSVCRQVYDNYPDFDLTHKKVFIKETVKSIIS</sequence>
<proteinExistence type="predicted"/>
<dbReference type="PANTHER" id="PTHR13468">
    <property type="entry name" value="DEK PROTEIN"/>
    <property type="match status" value="1"/>
</dbReference>
<dbReference type="GO" id="GO:2000779">
    <property type="term" value="P:regulation of double-strand break repair"/>
    <property type="evidence" value="ECO:0007669"/>
    <property type="project" value="TreeGrafter"/>
</dbReference>
<accession>A0AAW0XGX7</accession>
<keyword evidence="2" id="KW-0597">Phosphoprotein</keyword>
<evidence type="ECO:0000256" key="1">
    <source>
        <dbReference type="ARBA" id="ARBA00004123"/>
    </source>
</evidence>
<dbReference type="EMBL" id="JARKIK010000037">
    <property type="protein sequence ID" value="KAK8739232.1"/>
    <property type="molecule type" value="Genomic_DNA"/>
</dbReference>
<evidence type="ECO:0000259" key="11">
    <source>
        <dbReference type="PROSITE" id="PS50800"/>
    </source>
</evidence>
<dbReference type="GO" id="GO:0006325">
    <property type="term" value="P:chromatin organization"/>
    <property type="evidence" value="ECO:0007669"/>
    <property type="project" value="UniProtKB-KW"/>
</dbReference>
<feature type="compositionally biased region" description="Basic residues" evidence="10">
    <location>
        <begin position="316"/>
        <end position="329"/>
    </location>
</feature>
<dbReference type="EMBL" id="JARKIK010000037">
    <property type="protein sequence ID" value="KAK8739234.1"/>
    <property type="molecule type" value="Genomic_DNA"/>
</dbReference>
<evidence type="ECO:0000256" key="8">
    <source>
        <dbReference type="ARBA" id="ARBA00064832"/>
    </source>
</evidence>
<dbReference type="EMBL" id="JARKIK010000037">
    <property type="protein sequence ID" value="KAK8739230.1"/>
    <property type="molecule type" value="Genomic_DNA"/>
</dbReference>
<dbReference type="GO" id="GO:0005634">
    <property type="term" value="C:nucleus"/>
    <property type="evidence" value="ECO:0007669"/>
    <property type="project" value="UniProtKB-SubCell"/>
</dbReference>
<keyword evidence="6" id="KW-0539">Nucleus</keyword>
<comment type="function">
    <text evidence="7">Involved in chromatin organization.</text>
</comment>
<comment type="caution">
    <text evidence="13">The sequence shown here is derived from an EMBL/GenBank/DDBJ whole genome shotgun (WGS) entry which is preliminary data.</text>
</comment>
<dbReference type="FunFam" id="1.10.10.60:FF:000148">
    <property type="entry name" value="Dek, isoform B"/>
    <property type="match status" value="1"/>
</dbReference>
<dbReference type="GO" id="GO:0042393">
    <property type="term" value="F:histone binding"/>
    <property type="evidence" value="ECO:0007669"/>
    <property type="project" value="TreeGrafter"/>
</dbReference>
<dbReference type="InterPro" id="IPR044198">
    <property type="entry name" value="DEK"/>
</dbReference>
<evidence type="ECO:0000256" key="4">
    <source>
        <dbReference type="ARBA" id="ARBA00022853"/>
    </source>
</evidence>
<feature type="domain" description="DEK-C" evidence="12">
    <location>
        <begin position="366"/>
        <end position="422"/>
    </location>
</feature>
<dbReference type="InterPro" id="IPR014876">
    <property type="entry name" value="DEK_C"/>
</dbReference>
<feature type="compositionally biased region" description="Basic and acidic residues" evidence="10">
    <location>
        <begin position="47"/>
        <end position="59"/>
    </location>
</feature>
<dbReference type="PANTHER" id="PTHR13468:SF1">
    <property type="entry name" value="PROTEIN DEK"/>
    <property type="match status" value="1"/>
</dbReference>
<keyword evidence="14" id="KW-1185">Reference proteome</keyword>
<dbReference type="EMBL" id="JARKIK010000037">
    <property type="protein sequence ID" value="KAK8739218.1"/>
    <property type="molecule type" value="Genomic_DNA"/>
</dbReference>
<evidence type="ECO:0000256" key="7">
    <source>
        <dbReference type="ARBA" id="ARBA00056057"/>
    </source>
</evidence>
<comment type="subcellular location">
    <subcellularLocation>
        <location evidence="1">Nucleus</location>
    </subcellularLocation>
</comment>
<dbReference type="SUPFAM" id="SSF109715">
    <property type="entry name" value="DEK C-terminal domain"/>
    <property type="match status" value="1"/>
</dbReference>
<evidence type="ECO:0000256" key="6">
    <source>
        <dbReference type="ARBA" id="ARBA00023242"/>
    </source>
</evidence>
<comment type="subunit">
    <text evidence="8">Found in a mRNA splicing-dependent exon junction complex (EJC) with DEK, RBM8A, RNPS1, SRRM1 and ALYREF/THOC4. Interacts with histones H2A, H2B, H3, H4, acetylated histone H4, non-phosphorylated DAXX and HDAC2. Component of the B-WICH complex, at least composed of SMARCA5/SNF2H, BAZ1B/WSTF, SF3B1, DEK, MYO1C, ERCC6, MYBBP1A and DDX21. Binds DNA.</text>
</comment>
<feature type="domain" description="SAP" evidence="11">
    <location>
        <begin position="196"/>
        <end position="230"/>
    </location>
</feature>
<evidence type="ECO:0000256" key="3">
    <source>
        <dbReference type="ARBA" id="ARBA00022765"/>
    </source>
</evidence>
<evidence type="ECO:0000259" key="12">
    <source>
        <dbReference type="PROSITE" id="PS51998"/>
    </source>
</evidence>
<reference evidence="13 14" key="1">
    <citation type="journal article" date="2024" name="BMC Genomics">
        <title>Genome assembly of redclaw crayfish (Cherax quadricarinatus) provides insights into its immune adaptation and hypoxia tolerance.</title>
        <authorList>
            <person name="Liu Z."/>
            <person name="Zheng J."/>
            <person name="Li H."/>
            <person name="Fang K."/>
            <person name="Wang S."/>
            <person name="He J."/>
            <person name="Zhou D."/>
            <person name="Weng S."/>
            <person name="Chi M."/>
            <person name="Gu Z."/>
            <person name="He J."/>
            <person name="Li F."/>
            <person name="Wang M."/>
        </authorList>
    </citation>
    <scope>NUCLEOTIDE SEQUENCE [LARGE SCALE GENOMIC DNA]</scope>
    <source>
        <strain evidence="13">ZL_2023a</strain>
    </source>
</reference>
<reference evidence="13" key="2">
    <citation type="submission" date="2024-01" db="EMBL/GenBank/DDBJ databases">
        <authorList>
            <person name="He J."/>
            <person name="Wang M."/>
            <person name="Zheng J."/>
            <person name="Liu Z."/>
        </authorList>
    </citation>
    <scope>NUCLEOTIDE SEQUENCE</scope>
    <source>
        <strain evidence="13">ZL_2023a</strain>
        <tissue evidence="13">Muscle</tissue>
    </source>
</reference>
<dbReference type="AlphaFoldDB" id="A0AAW0XGX7"/>
<dbReference type="Pfam" id="PF08766">
    <property type="entry name" value="DEK_C"/>
    <property type="match status" value="1"/>
</dbReference>
<evidence type="ECO:0000256" key="9">
    <source>
        <dbReference type="ARBA" id="ARBA00074520"/>
    </source>
</evidence>
<organism evidence="13 14">
    <name type="scientific">Cherax quadricarinatus</name>
    <name type="common">Australian red claw crayfish</name>
    <dbReference type="NCBI Taxonomy" id="27406"/>
    <lineage>
        <taxon>Eukaryota</taxon>
        <taxon>Metazoa</taxon>
        <taxon>Ecdysozoa</taxon>
        <taxon>Arthropoda</taxon>
        <taxon>Crustacea</taxon>
        <taxon>Multicrustacea</taxon>
        <taxon>Malacostraca</taxon>
        <taxon>Eumalacostraca</taxon>
        <taxon>Eucarida</taxon>
        <taxon>Decapoda</taxon>
        <taxon>Pleocyemata</taxon>
        <taxon>Astacidea</taxon>
        <taxon>Parastacoidea</taxon>
        <taxon>Parastacidae</taxon>
        <taxon>Cherax</taxon>
    </lineage>
</organism>
<feature type="region of interest" description="Disordered" evidence="10">
    <location>
        <begin position="232"/>
        <end position="370"/>
    </location>
</feature>
<dbReference type="EMBL" id="JARKIK010000037">
    <property type="protein sequence ID" value="KAK8739229.1"/>
    <property type="molecule type" value="Genomic_DNA"/>
</dbReference>
<dbReference type="EMBL" id="JARKIK010000037">
    <property type="protein sequence ID" value="KAK8739216.1"/>
    <property type="molecule type" value="Genomic_DNA"/>
</dbReference>
<dbReference type="EMBL" id="JARKIK010000037">
    <property type="protein sequence ID" value="KAK8739215.1"/>
    <property type="molecule type" value="Genomic_DNA"/>
</dbReference>
<feature type="compositionally biased region" description="Low complexity" evidence="10">
    <location>
        <begin position="268"/>
        <end position="280"/>
    </location>
</feature>
<dbReference type="Proteomes" id="UP001445076">
    <property type="component" value="Unassembled WGS sequence"/>
</dbReference>
<name>A0AAW0XGX7_CHEQU</name>
<dbReference type="EMBL" id="JARKIK010000037">
    <property type="protein sequence ID" value="KAK8739222.1"/>
    <property type="molecule type" value="Genomic_DNA"/>
</dbReference>
<dbReference type="PROSITE" id="PS51998">
    <property type="entry name" value="DEK_C"/>
    <property type="match status" value="1"/>
</dbReference>
<dbReference type="GO" id="GO:0003677">
    <property type="term" value="F:DNA binding"/>
    <property type="evidence" value="ECO:0007669"/>
    <property type="project" value="UniProtKB-KW"/>
</dbReference>
<feature type="compositionally biased region" description="Acidic residues" evidence="10">
    <location>
        <begin position="60"/>
        <end position="71"/>
    </location>
</feature>
<feature type="compositionally biased region" description="Basic residues" evidence="10">
    <location>
        <begin position="245"/>
        <end position="254"/>
    </location>
</feature>
<dbReference type="InterPro" id="IPR003034">
    <property type="entry name" value="SAP_dom"/>
</dbReference>
<feature type="compositionally biased region" description="Basic and acidic residues" evidence="10">
    <location>
        <begin position="21"/>
        <end position="38"/>
    </location>
</feature>
<dbReference type="EMBL" id="JARKIK010000037">
    <property type="protein sequence ID" value="KAK8739221.1"/>
    <property type="molecule type" value="Genomic_DNA"/>
</dbReference>